<dbReference type="EMBL" id="JBEDUW010000007">
    <property type="protein sequence ID" value="KAK9911983.1"/>
    <property type="molecule type" value="Genomic_DNA"/>
</dbReference>
<evidence type="ECO:0000313" key="2">
    <source>
        <dbReference type="Proteomes" id="UP001457282"/>
    </source>
</evidence>
<comment type="caution">
    <text evidence="1">The sequence shown here is derived from an EMBL/GenBank/DDBJ whole genome shotgun (WGS) entry which is preliminary data.</text>
</comment>
<keyword evidence="2" id="KW-1185">Reference proteome</keyword>
<gene>
    <name evidence="1" type="ORF">M0R45_035860</name>
</gene>
<dbReference type="Proteomes" id="UP001457282">
    <property type="component" value="Unassembled WGS sequence"/>
</dbReference>
<reference evidence="1 2" key="1">
    <citation type="journal article" date="2023" name="G3 (Bethesda)">
        <title>A chromosome-length genome assembly and annotation of blackberry (Rubus argutus, cv. 'Hillquist').</title>
        <authorList>
            <person name="Bruna T."/>
            <person name="Aryal R."/>
            <person name="Dudchenko O."/>
            <person name="Sargent D.J."/>
            <person name="Mead D."/>
            <person name="Buti M."/>
            <person name="Cavallini A."/>
            <person name="Hytonen T."/>
            <person name="Andres J."/>
            <person name="Pham M."/>
            <person name="Weisz D."/>
            <person name="Mascagni F."/>
            <person name="Usai G."/>
            <person name="Natali L."/>
            <person name="Bassil N."/>
            <person name="Fernandez G.E."/>
            <person name="Lomsadze A."/>
            <person name="Armour M."/>
            <person name="Olukolu B."/>
            <person name="Poorten T."/>
            <person name="Britton C."/>
            <person name="Davik J."/>
            <person name="Ashrafi H."/>
            <person name="Aiden E.L."/>
            <person name="Borodovsky M."/>
            <person name="Worthington M."/>
        </authorList>
    </citation>
    <scope>NUCLEOTIDE SEQUENCE [LARGE SCALE GENOMIC DNA]</scope>
    <source>
        <strain evidence="1">PI 553951</strain>
    </source>
</reference>
<evidence type="ECO:0000313" key="1">
    <source>
        <dbReference type="EMBL" id="KAK9911983.1"/>
    </source>
</evidence>
<dbReference type="AlphaFoldDB" id="A0AAW1VUD1"/>
<proteinExistence type="predicted"/>
<accession>A0AAW1VUD1</accession>
<organism evidence="1 2">
    <name type="scientific">Rubus argutus</name>
    <name type="common">Southern blackberry</name>
    <dbReference type="NCBI Taxonomy" id="59490"/>
    <lineage>
        <taxon>Eukaryota</taxon>
        <taxon>Viridiplantae</taxon>
        <taxon>Streptophyta</taxon>
        <taxon>Embryophyta</taxon>
        <taxon>Tracheophyta</taxon>
        <taxon>Spermatophyta</taxon>
        <taxon>Magnoliopsida</taxon>
        <taxon>eudicotyledons</taxon>
        <taxon>Gunneridae</taxon>
        <taxon>Pentapetalae</taxon>
        <taxon>rosids</taxon>
        <taxon>fabids</taxon>
        <taxon>Rosales</taxon>
        <taxon>Rosaceae</taxon>
        <taxon>Rosoideae</taxon>
        <taxon>Rosoideae incertae sedis</taxon>
        <taxon>Rubus</taxon>
    </lineage>
</organism>
<sequence>MLTAVFDYITTVLCRAAECFIPTAQTRLQFRCDPPRSISLSRAQSSPTVRRYAQIRCEPLPPSLCSAEPVPSLRSLSSIKPPTHFRPGPMAEETNLSLSISIFHSHQSQ</sequence>
<name>A0AAW1VUD1_RUBAR</name>
<protein>
    <submittedName>
        <fullName evidence="1">Uncharacterized protein</fullName>
    </submittedName>
</protein>